<evidence type="ECO:0000256" key="2">
    <source>
        <dbReference type="ARBA" id="ARBA00022723"/>
    </source>
</evidence>
<dbReference type="PANTHER" id="PTHR24305:SF152">
    <property type="entry name" value="P450, PUTATIVE (EUROFUNG)-RELATED"/>
    <property type="match status" value="1"/>
</dbReference>
<dbReference type="Pfam" id="PF00067">
    <property type="entry name" value="p450"/>
    <property type="match status" value="1"/>
</dbReference>
<keyword evidence="2" id="KW-0479">Metal-binding</keyword>
<dbReference type="InterPro" id="IPR036396">
    <property type="entry name" value="Cyt_P450_sf"/>
</dbReference>
<keyword evidence="1" id="KW-0349">Heme</keyword>
<dbReference type="InterPro" id="IPR001128">
    <property type="entry name" value="Cyt_P450"/>
</dbReference>
<protein>
    <recommendedName>
        <fullName evidence="7">Trichodiene oxygenase</fullName>
    </recommendedName>
</protein>
<dbReference type="Gene3D" id="1.10.630.10">
    <property type="entry name" value="Cytochrome P450"/>
    <property type="match status" value="1"/>
</dbReference>
<accession>A0ABQ8RAK3</accession>
<evidence type="ECO:0000256" key="4">
    <source>
        <dbReference type="SAM" id="Phobius"/>
    </source>
</evidence>
<dbReference type="SUPFAM" id="SSF48264">
    <property type="entry name" value="Cytochrome P450"/>
    <property type="match status" value="1"/>
</dbReference>
<keyword evidence="4" id="KW-1133">Transmembrane helix</keyword>
<keyword evidence="4" id="KW-0812">Transmembrane</keyword>
<sequence>MERLKMDSLNININDWFERDLPKTPDWKLFALASLAFVALRFTCTVIYRLYISPLSKFPGPKIAAATHLYESYYDFWKKGQYYKVIQRMHEVYGPIVRVTPDELSINDPDFYDTVYVNGNVRRTESFGHSFGGGLGIEDTFFASQDHDLHRKRRKPIEPYFSRNGVLKLEQLINERVEKLFNKFHELSGTGVVARLDYAFEAFTGDVMQHICIEKPESLLNSDDFSSEWYETSKNIPEMFEMLRNVSLSVPLMGMIPWLVHILKFIPERLIVWLAPEAAHFQNFRIQAGRQIEQAKQEKFDNDRKGVATVGGKPTLFRFLVHESGLAPEDLSTERLQKEAMVLLGGGTTTTARTATMTCFWMLSMPEKGQRLRDELKDIMAEYPKKKPSLTELEKLPYLGAVIQESLRYVHPSDRVTPA</sequence>
<feature type="transmembrane region" description="Helical" evidence="4">
    <location>
        <begin position="29"/>
        <end position="51"/>
    </location>
</feature>
<evidence type="ECO:0000313" key="5">
    <source>
        <dbReference type="EMBL" id="KAJ4130301.1"/>
    </source>
</evidence>
<gene>
    <name evidence="5" type="ORF">NW768_007284</name>
</gene>
<keyword evidence="3" id="KW-0408">Iron</keyword>
<comment type="caution">
    <text evidence="5">The sequence shown here is derived from an EMBL/GenBank/DDBJ whole genome shotgun (WGS) entry which is preliminary data.</text>
</comment>
<reference evidence="5" key="1">
    <citation type="submission" date="2022-09" db="EMBL/GenBank/DDBJ databases">
        <title>Fusarium specimens isolated from Avocado Roots.</title>
        <authorList>
            <person name="Stajich J."/>
            <person name="Roper C."/>
            <person name="Heimlech-Rivalta G."/>
        </authorList>
    </citation>
    <scope>NUCLEOTIDE SEQUENCE</scope>
    <source>
        <strain evidence="5">CF00095</strain>
    </source>
</reference>
<dbReference type="EMBL" id="JAOQBH010000010">
    <property type="protein sequence ID" value="KAJ4130301.1"/>
    <property type="molecule type" value="Genomic_DNA"/>
</dbReference>
<proteinExistence type="predicted"/>
<keyword evidence="6" id="KW-1185">Reference proteome</keyword>
<keyword evidence="4" id="KW-0472">Membrane</keyword>
<name>A0ABQ8RAK3_FUSEQ</name>
<evidence type="ECO:0000313" key="6">
    <source>
        <dbReference type="Proteomes" id="UP001152024"/>
    </source>
</evidence>
<evidence type="ECO:0008006" key="7">
    <source>
        <dbReference type="Google" id="ProtNLM"/>
    </source>
</evidence>
<dbReference type="Proteomes" id="UP001152024">
    <property type="component" value="Unassembled WGS sequence"/>
</dbReference>
<evidence type="ECO:0000256" key="3">
    <source>
        <dbReference type="ARBA" id="ARBA00023004"/>
    </source>
</evidence>
<organism evidence="5 6">
    <name type="scientific">Fusarium equiseti</name>
    <name type="common">Fusarium scirpi</name>
    <dbReference type="NCBI Taxonomy" id="61235"/>
    <lineage>
        <taxon>Eukaryota</taxon>
        <taxon>Fungi</taxon>
        <taxon>Dikarya</taxon>
        <taxon>Ascomycota</taxon>
        <taxon>Pezizomycotina</taxon>
        <taxon>Sordariomycetes</taxon>
        <taxon>Hypocreomycetidae</taxon>
        <taxon>Hypocreales</taxon>
        <taxon>Nectriaceae</taxon>
        <taxon>Fusarium</taxon>
        <taxon>Fusarium incarnatum-equiseti species complex</taxon>
    </lineage>
</organism>
<dbReference type="InterPro" id="IPR050121">
    <property type="entry name" value="Cytochrome_P450_monoxygenase"/>
</dbReference>
<evidence type="ECO:0000256" key="1">
    <source>
        <dbReference type="ARBA" id="ARBA00022617"/>
    </source>
</evidence>
<dbReference type="PANTHER" id="PTHR24305">
    <property type="entry name" value="CYTOCHROME P450"/>
    <property type="match status" value="1"/>
</dbReference>
<dbReference type="CDD" id="cd11062">
    <property type="entry name" value="CYP58-like"/>
    <property type="match status" value="1"/>
</dbReference>